<protein>
    <recommendedName>
        <fullName evidence="1">DUF5117 domain-containing protein</fullName>
    </recommendedName>
</protein>
<dbReference type="Pfam" id="PF17148">
    <property type="entry name" value="DUF5117"/>
    <property type="match status" value="1"/>
</dbReference>
<dbReference type="AlphaFoldDB" id="A0A0F9M8J5"/>
<accession>A0A0F9M8J5</accession>
<gene>
    <name evidence="2" type="ORF">LCGC14_1185920</name>
</gene>
<organism evidence="2">
    <name type="scientific">marine sediment metagenome</name>
    <dbReference type="NCBI Taxonomy" id="412755"/>
    <lineage>
        <taxon>unclassified sequences</taxon>
        <taxon>metagenomes</taxon>
        <taxon>ecological metagenomes</taxon>
    </lineage>
</organism>
<name>A0A0F9M8J5_9ZZZZ</name>
<dbReference type="EMBL" id="LAZR01005977">
    <property type="protein sequence ID" value="KKM95661.1"/>
    <property type="molecule type" value="Genomic_DNA"/>
</dbReference>
<dbReference type="PANTHER" id="PTHR38478">
    <property type="entry name" value="PEPTIDASE M1A AND M12B"/>
    <property type="match status" value="1"/>
</dbReference>
<proteinExistence type="predicted"/>
<dbReference type="InterPro" id="IPR033413">
    <property type="entry name" value="DUF5117"/>
</dbReference>
<dbReference type="PANTHER" id="PTHR38478:SF1">
    <property type="entry name" value="ZINC DEPENDENT METALLOPROTEASE DOMAIN LIPOPROTEIN"/>
    <property type="match status" value="1"/>
</dbReference>
<evidence type="ECO:0000259" key="1">
    <source>
        <dbReference type="Pfam" id="PF17148"/>
    </source>
</evidence>
<evidence type="ECO:0000313" key="2">
    <source>
        <dbReference type="EMBL" id="KKM95661.1"/>
    </source>
</evidence>
<feature type="non-terminal residue" evidence="2">
    <location>
        <position position="252"/>
    </location>
</feature>
<reference evidence="2" key="1">
    <citation type="journal article" date="2015" name="Nature">
        <title>Complex archaea that bridge the gap between prokaryotes and eukaryotes.</title>
        <authorList>
            <person name="Spang A."/>
            <person name="Saw J.H."/>
            <person name="Jorgensen S.L."/>
            <person name="Zaremba-Niedzwiedzka K."/>
            <person name="Martijn J."/>
            <person name="Lind A.E."/>
            <person name="van Eijk R."/>
            <person name="Schleper C."/>
            <person name="Guy L."/>
            <person name="Ettema T.J."/>
        </authorList>
    </citation>
    <scope>NUCLEOTIDE SEQUENCE</scope>
</reference>
<comment type="caution">
    <text evidence="2">The sequence shown here is derived from an EMBL/GenBank/DDBJ whole genome shotgun (WGS) entry which is preliminary data.</text>
</comment>
<feature type="domain" description="DUF5117" evidence="1">
    <location>
        <begin position="78"/>
        <end position="251"/>
    </location>
</feature>
<sequence>MKNNRLLLYVILLVGTAALGQFAEKSKDFQKFPGFFDFQYDAKSDKIYLEIDELENEFLYVYSLSSGIGSNDIGLDRGQLGNEQVVYFKRAGNKLLLVQPNLKFRALTNNVLERKSIEQAFAKSVLFAFTIASETDGKFIIDISDFLMQDVHGVSKRLKEANQGTFSLDKDRSAMVMERTKGFPKNIEFDILLTFKGDAEGDYIKSVTPNPNLVTVTQHHSFVELPDSGYQKRAFDPRCGSYPFSYYDYATP</sequence>